<dbReference type="EMBL" id="CP146016">
    <property type="protein sequence ID" value="WWQ60629.1"/>
    <property type="molecule type" value="Genomic_DNA"/>
</dbReference>
<dbReference type="GeneID" id="89335236"/>
<name>A0AAX4L0I8_9CREN</name>
<sequence>MPYVDAHSKICRPTEVQEIKEGDLVLVSPTTLNVDRTLIVFPPLSLVSEQCEHEIMSLSWVEGITVNKRITESVISVKGEEYVKEGEIQILEPSILTAFTFKQLIGNKIKGYVSRVKGIPLISVNNIPVISLDKGIVYTGIQFLNNENNRDNILRLFTYSIFYYILSKSSEG</sequence>
<proteinExistence type="predicted"/>
<protein>
    <submittedName>
        <fullName evidence="1">Uncharacterized protein</fullName>
    </submittedName>
</protein>
<dbReference type="RefSeq" id="WP_338601726.1">
    <property type="nucleotide sequence ID" value="NZ_CP146016.1"/>
</dbReference>
<gene>
    <name evidence="1" type="ORF">V6M85_00665</name>
</gene>
<dbReference type="AlphaFoldDB" id="A0AAX4L0I8"/>
<keyword evidence="2" id="KW-1185">Reference proteome</keyword>
<organism evidence="1 2">
    <name type="scientific">Sulfolobus tengchongensis</name>
    <dbReference type="NCBI Taxonomy" id="207809"/>
    <lineage>
        <taxon>Archaea</taxon>
        <taxon>Thermoproteota</taxon>
        <taxon>Thermoprotei</taxon>
        <taxon>Sulfolobales</taxon>
        <taxon>Sulfolobaceae</taxon>
        <taxon>Sulfolobus</taxon>
    </lineage>
</organism>
<evidence type="ECO:0000313" key="1">
    <source>
        <dbReference type="EMBL" id="WWQ60629.1"/>
    </source>
</evidence>
<evidence type="ECO:0000313" key="2">
    <source>
        <dbReference type="Proteomes" id="UP001432202"/>
    </source>
</evidence>
<dbReference type="Proteomes" id="UP001432202">
    <property type="component" value="Chromosome"/>
</dbReference>
<reference evidence="1 2" key="1">
    <citation type="submission" date="2024-02" db="EMBL/GenBank/DDBJ databases">
        <title>STSV induces naive adaptation in Sulfolobus.</title>
        <authorList>
            <person name="Xiang X."/>
            <person name="Song M."/>
        </authorList>
    </citation>
    <scope>NUCLEOTIDE SEQUENCE [LARGE SCALE GENOMIC DNA]</scope>
    <source>
        <strain evidence="1 2">RT2</strain>
    </source>
</reference>
<accession>A0AAX4L0I8</accession>